<gene>
    <name evidence="1" type="ORF">RRG08_049913</name>
</gene>
<name>A0AAE1CPT4_9GAST</name>
<keyword evidence="2" id="KW-1185">Reference proteome</keyword>
<evidence type="ECO:0000313" key="1">
    <source>
        <dbReference type="EMBL" id="KAK3727290.1"/>
    </source>
</evidence>
<organism evidence="1 2">
    <name type="scientific">Elysia crispata</name>
    <name type="common">lettuce slug</name>
    <dbReference type="NCBI Taxonomy" id="231223"/>
    <lineage>
        <taxon>Eukaryota</taxon>
        <taxon>Metazoa</taxon>
        <taxon>Spiralia</taxon>
        <taxon>Lophotrochozoa</taxon>
        <taxon>Mollusca</taxon>
        <taxon>Gastropoda</taxon>
        <taxon>Heterobranchia</taxon>
        <taxon>Euthyneura</taxon>
        <taxon>Panpulmonata</taxon>
        <taxon>Sacoglossa</taxon>
        <taxon>Placobranchoidea</taxon>
        <taxon>Plakobranchidae</taxon>
        <taxon>Elysia</taxon>
    </lineage>
</organism>
<protein>
    <submittedName>
        <fullName evidence="1">Uncharacterized protein</fullName>
    </submittedName>
</protein>
<dbReference type="EMBL" id="JAWDGP010007247">
    <property type="protein sequence ID" value="KAK3727290.1"/>
    <property type="molecule type" value="Genomic_DNA"/>
</dbReference>
<reference evidence="1" key="1">
    <citation type="journal article" date="2023" name="G3 (Bethesda)">
        <title>A reference genome for the long-term kleptoplast-retaining sea slug Elysia crispata morphotype clarki.</title>
        <authorList>
            <person name="Eastman K.E."/>
            <person name="Pendleton A.L."/>
            <person name="Shaikh M.A."/>
            <person name="Suttiyut T."/>
            <person name="Ogas R."/>
            <person name="Tomko P."/>
            <person name="Gavelis G."/>
            <person name="Widhalm J.R."/>
            <person name="Wisecaver J.H."/>
        </authorList>
    </citation>
    <scope>NUCLEOTIDE SEQUENCE</scope>
    <source>
        <strain evidence="1">ECLA1</strain>
    </source>
</reference>
<dbReference type="Proteomes" id="UP001283361">
    <property type="component" value="Unassembled WGS sequence"/>
</dbReference>
<proteinExistence type="predicted"/>
<comment type="caution">
    <text evidence="1">The sequence shown here is derived from an EMBL/GenBank/DDBJ whole genome shotgun (WGS) entry which is preliminary data.</text>
</comment>
<accession>A0AAE1CPT4</accession>
<evidence type="ECO:0000313" key="2">
    <source>
        <dbReference type="Proteomes" id="UP001283361"/>
    </source>
</evidence>
<dbReference type="AlphaFoldDB" id="A0AAE1CPT4"/>
<sequence length="202" mass="22335">MPWPGPARGLVAKLDMIMYHYSLNSNSILYSSDELAPTNHLWKEAAHNTYNIGSIRAQKGMEEEVSFDPSLLSPDMQKTKVFDFGAFCDTAAVVKALGPEEFLPSEFEMFFRSNLVLAIVPNNAIIETASSSSVTPTFPAPVDRDWLADDINSGSCLLPLETAQRPELRPREALFPKTAFISYRSDNPFLFLGLSEALIGKA</sequence>